<dbReference type="AlphaFoldDB" id="A0A382C689"/>
<feature type="non-terminal residue" evidence="1">
    <location>
        <position position="94"/>
    </location>
</feature>
<protein>
    <submittedName>
        <fullName evidence="1">Uncharacterized protein</fullName>
    </submittedName>
</protein>
<accession>A0A382C689</accession>
<dbReference type="EMBL" id="UINC01032921">
    <property type="protein sequence ID" value="SVB21379.1"/>
    <property type="molecule type" value="Genomic_DNA"/>
</dbReference>
<gene>
    <name evidence="1" type="ORF">METZ01_LOCUS174233</name>
</gene>
<reference evidence="1" key="1">
    <citation type="submission" date="2018-05" db="EMBL/GenBank/DDBJ databases">
        <authorList>
            <person name="Lanie J.A."/>
            <person name="Ng W.-L."/>
            <person name="Kazmierczak K.M."/>
            <person name="Andrzejewski T.M."/>
            <person name="Davidsen T.M."/>
            <person name="Wayne K.J."/>
            <person name="Tettelin H."/>
            <person name="Glass J.I."/>
            <person name="Rusch D."/>
            <person name="Podicherti R."/>
            <person name="Tsui H.-C.T."/>
            <person name="Winkler M.E."/>
        </authorList>
    </citation>
    <scope>NUCLEOTIDE SEQUENCE</scope>
</reference>
<proteinExistence type="predicted"/>
<name>A0A382C689_9ZZZZ</name>
<sequence length="94" mass="9840">MLKNAVNFLTCTIVASTLVLTQGFLGGSPLFSNDGVAVALTQAEKQQKRTARSVARAAKSAAKAKELAEAAKKFVETAEKAAEKAVMAVSEAER</sequence>
<organism evidence="1">
    <name type="scientific">marine metagenome</name>
    <dbReference type="NCBI Taxonomy" id="408172"/>
    <lineage>
        <taxon>unclassified sequences</taxon>
        <taxon>metagenomes</taxon>
        <taxon>ecological metagenomes</taxon>
    </lineage>
</organism>
<evidence type="ECO:0000313" key="1">
    <source>
        <dbReference type="EMBL" id="SVB21379.1"/>
    </source>
</evidence>